<sequence>MFNLFFLNRSFVVYSFSWNGSQAETGEGRQKQREFFKLELQRLQSSLKRESSKIHAPQKKAYTPYVFNTLEPYYNTYTTRFLIELVRKAFWVGFFFTN</sequence>
<keyword evidence="1" id="KW-0732">Signal</keyword>
<organism evidence="2 3">
    <name type="scientific">Elysia marginata</name>
    <dbReference type="NCBI Taxonomy" id="1093978"/>
    <lineage>
        <taxon>Eukaryota</taxon>
        <taxon>Metazoa</taxon>
        <taxon>Spiralia</taxon>
        <taxon>Lophotrochozoa</taxon>
        <taxon>Mollusca</taxon>
        <taxon>Gastropoda</taxon>
        <taxon>Heterobranchia</taxon>
        <taxon>Euthyneura</taxon>
        <taxon>Panpulmonata</taxon>
        <taxon>Sacoglossa</taxon>
        <taxon>Placobranchoidea</taxon>
        <taxon>Plakobranchidae</taxon>
        <taxon>Elysia</taxon>
    </lineage>
</organism>
<proteinExistence type="predicted"/>
<feature type="chain" id="PRO_5043719205" evidence="1">
    <location>
        <begin position="24"/>
        <end position="98"/>
    </location>
</feature>
<evidence type="ECO:0000256" key="1">
    <source>
        <dbReference type="SAM" id="SignalP"/>
    </source>
</evidence>
<evidence type="ECO:0000313" key="2">
    <source>
        <dbReference type="EMBL" id="GFR87526.1"/>
    </source>
</evidence>
<dbReference type="AlphaFoldDB" id="A0AAV4GR46"/>
<dbReference type="Proteomes" id="UP000762676">
    <property type="component" value="Unassembled WGS sequence"/>
</dbReference>
<keyword evidence="3" id="KW-1185">Reference proteome</keyword>
<reference evidence="2 3" key="1">
    <citation type="journal article" date="2021" name="Elife">
        <title>Chloroplast acquisition without the gene transfer in kleptoplastic sea slugs, Plakobranchus ocellatus.</title>
        <authorList>
            <person name="Maeda T."/>
            <person name="Takahashi S."/>
            <person name="Yoshida T."/>
            <person name="Shimamura S."/>
            <person name="Takaki Y."/>
            <person name="Nagai Y."/>
            <person name="Toyoda A."/>
            <person name="Suzuki Y."/>
            <person name="Arimoto A."/>
            <person name="Ishii H."/>
            <person name="Satoh N."/>
            <person name="Nishiyama T."/>
            <person name="Hasebe M."/>
            <person name="Maruyama T."/>
            <person name="Minagawa J."/>
            <person name="Obokata J."/>
            <person name="Shigenobu S."/>
        </authorList>
    </citation>
    <scope>NUCLEOTIDE SEQUENCE [LARGE SCALE GENOMIC DNA]</scope>
</reference>
<name>A0AAV4GR46_9GAST</name>
<protein>
    <submittedName>
        <fullName evidence="2">Halomucin</fullName>
    </submittedName>
</protein>
<feature type="signal peptide" evidence="1">
    <location>
        <begin position="1"/>
        <end position="23"/>
    </location>
</feature>
<dbReference type="EMBL" id="BMAT01001520">
    <property type="protein sequence ID" value="GFR87526.1"/>
    <property type="molecule type" value="Genomic_DNA"/>
</dbReference>
<evidence type="ECO:0000313" key="3">
    <source>
        <dbReference type="Proteomes" id="UP000762676"/>
    </source>
</evidence>
<comment type="caution">
    <text evidence="2">The sequence shown here is derived from an EMBL/GenBank/DDBJ whole genome shotgun (WGS) entry which is preliminary data.</text>
</comment>
<accession>A0AAV4GR46</accession>
<gene>
    <name evidence="2" type="ORF">ElyMa_000749000</name>
</gene>